<name>M5S4I5_9BACT</name>
<dbReference type="EMBL" id="ANOG01000079">
    <property type="protein sequence ID" value="EMI22557.1"/>
    <property type="molecule type" value="Genomic_DNA"/>
</dbReference>
<dbReference type="InterPro" id="IPR015943">
    <property type="entry name" value="WD40/YVTN_repeat-like_dom_sf"/>
</dbReference>
<feature type="region of interest" description="Disordered" evidence="1">
    <location>
        <begin position="780"/>
        <end position="799"/>
    </location>
</feature>
<evidence type="ECO:0008006" key="5">
    <source>
        <dbReference type="Google" id="ProtNLM"/>
    </source>
</evidence>
<dbReference type="Gene3D" id="2.130.10.10">
    <property type="entry name" value="YVTN repeat-like/Quinoprotein amine dehydrogenase"/>
    <property type="match status" value="1"/>
</dbReference>
<accession>M5S4I5</accession>
<dbReference type="PATRIC" id="fig|1265738.3.peg.518"/>
<keyword evidence="4" id="KW-1185">Reference proteome</keyword>
<evidence type="ECO:0000256" key="2">
    <source>
        <dbReference type="SAM" id="Phobius"/>
    </source>
</evidence>
<keyword evidence="2" id="KW-1133">Transmembrane helix</keyword>
<dbReference type="Proteomes" id="UP000011991">
    <property type="component" value="Unassembled WGS sequence"/>
</dbReference>
<evidence type="ECO:0000256" key="1">
    <source>
        <dbReference type="SAM" id="MobiDB-lite"/>
    </source>
</evidence>
<feature type="transmembrane region" description="Helical" evidence="2">
    <location>
        <begin position="32"/>
        <end position="51"/>
    </location>
</feature>
<protein>
    <recommendedName>
        <fullName evidence="5">Ycf48-like protein</fullName>
    </recommendedName>
</protein>
<gene>
    <name evidence="3" type="ORF">RMSM_00514</name>
</gene>
<evidence type="ECO:0000313" key="3">
    <source>
        <dbReference type="EMBL" id="EMI22557.1"/>
    </source>
</evidence>
<organism evidence="3 4">
    <name type="scientific">Rhodopirellula maiorica SM1</name>
    <dbReference type="NCBI Taxonomy" id="1265738"/>
    <lineage>
        <taxon>Bacteria</taxon>
        <taxon>Pseudomonadati</taxon>
        <taxon>Planctomycetota</taxon>
        <taxon>Planctomycetia</taxon>
        <taxon>Pirellulales</taxon>
        <taxon>Pirellulaceae</taxon>
        <taxon>Novipirellula</taxon>
    </lineage>
</organism>
<evidence type="ECO:0000313" key="4">
    <source>
        <dbReference type="Proteomes" id="UP000011991"/>
    </source>
</evidence>
<dbReference type="Gene3D" id="2.60.40.1190">
    <property type="match status" value="1"/>
</dbReference>
<proteinExistence type="predicted"/>
<keyword evidence="2" id="KW-0812">Transmembrane</keyword>
<dbReference type="AlphaFoldDB" id="M5S4I5"/>
<sequence length="902" mass="98443">MVGMKEWTSSLNFQHSALCTPMLSRRYRGLEIAALMVYIVTAVGGLVWAQAPLEPTAAYTQTELLREDAALRSIAFSKEGQTGIAVGDHGVILRTEDGGQSWRIQPSPVDCSLADVIWINHQNVVAVGGQYDRITSLSRGVTLWSDDAGVSWRRGADNELPRLSRLARRAQDNAIIATGDWSAIAESREFESHDAGRSWSSTGELEGIPAIQAESKSAVRLAWVEATQATMVIRDVVEKNANELYAVGDHGVILHGDRESGQWQTIRGEQRHASILVVAKNPSSLAWPLVGSETLESHQRVAIVLQQPETVGRSDAVAQQRLDCTRQAAAALGAASVDTIDPAEAIEAEAKNWIAIHRPAVVVIDEALDPRTASAFSQTAISMGVSRVVRYGFDAVGDSSLHRNAMLPFAGVLAGDVWDDSLQIASPESAAKDTVSLRVMYDASGNPPRGESVTNGLSLSKHQRLAAKLTKANRRQLQVVQARLSESKRAEQIIQSSSTVDFFKRGLKTLLNQTAVRDQLRLTWNIHRQLASYDADEFPNAIPYMEIVLAESAERFADHSFGKWSALRLAAIQNSAEWQTLHASVSRSLALASNTAPPAAQQAAVSPFQVEAPQSGVMQASAVSPLRVPEATSIQVGSRRVQQNQTEVDLAWEFHPLVLIANEAARQRGDSDQLELMGQASGNYRRLLASQSPNPWTRLIAAGGNRDAHSSIASGDADVIAIPAEGRPKLDGIDDDTCWTLPAAVHANSANHADTPSVQIAYDDEYVYFFVRCTRSEFRHDPTTKPANKNRDHDLSQSDRLRISIDTDQDLMTAYQLQVTPSGKTRDSIDGQAGWQPTWYVAVQEAGESLHFELAVLRRDLTDLPLQTGQSWFLSAAVVAADTETSLPPIPDPTLWKRTTFR</sequence>
<reference evidence="3 4" key="1">
    <citation type="journal article" date="2013" name="Mar. Genomics">
        <title>Expression of sulfatases in Rhodopirellula baltica and the diversity of sulfatases in the genus Rhodopirellula.</title>
        <authorList>
            <person name="Wegner C.E."/>
            <person name="Richter-Heitmann T."/>
            <person name="Klindworth A."/>
            <person name="Klockow C."/>
            <person name="Richter M."/>
            <person name="Achstetter T."/>
            <person name="Glockner F.O."/>
            <person name="Harder J."/>
        </authorList>
    </citation>
    <scope>NUCLEOTIDE SEQUENCE [LARGE SCALE GENOMIC DNA]</scope>
    <source>
        <strain evidence="3 4">SM1</strain>
    </source>
</reference>
<dbReference type="SUPFAM" id="SSF49344">
    <property type="entry name" value="CBD9-like"/>
    <property type="match status" value="1"/>
</dbReference>
<comment type="caution">
    <text evidence="3">The sequence shown here is derived from an EMBL/GenBank/DDBJ whole genome shotgun (WGS) entry which is preliminary data.</text>
</comment>
<keyword evidence="2" id="KW-0472">Membrane</keyword>
<dbReference type="SUPFAM" id="SSF110296">
    <property type="entry name" value="Oligoxyloglucan reducing end-specific cellobiohydrolase"/>
    <property type="match status" value="1"/>
</dbReference>